<evidence type="ECO:0000256" key="6">
    <source>
        <dbReference type="ARBA" id="ARBA00022840"/>
    </source>
</evidence>
<dbReference type="GO" id="GO:0005524">
    <property type="term" value="F:ATP binding"/>
    <property type="evidence" value="ECO:0007669"/>
    <property type="project" value="UniProtKB-KW"/>
</dbReference>
<evidence type="ECO:0000259" key="10">
    <source>
        <dbReference type="PROSITE" id="PS50893"/>
    </source>
</evidence>
<name>A0ABT2ZI75_9RHOB</name>
<dbReference type="EMBL" id="JAOWKZ010000001">
    <property type="protein sequence ID" value="MCV2870821.1"/>
    <property type="molecule type" value="Genomic_DNA"/>
</dbReference>
<keyword evidence="6 12" id="KW-0067">ATP-binding</keyword>
<dbReference type="PROSITE" id="PS50893">
    <property type="entry name" value="ABC_TRANSPORTER_2"/>
    <property type="match status" value="1"/>
</dbReference>
<evidence type="ECO:0000256" key="7">
    <source>
        <dbReference type="ARBA" id="ARBA00022967"/>
    </source>
</evidence>
<evidence type="ECO:0000256" key="4">
    <source>
        <dbReference type="ARBA" id="ARBA00022519"/>
    </source>
</evidence>
<sequence length="358" mass="37996">MKELVINVALQRDDLKIEIDERLPLSGLTAIFGPSGAGKTTLLRLIAGFERGIGEMRFGDEVWQQGRHFTPPYHRRVATVFQQPRLFDHLDVAGNLAYAARRAGQMGAVAGMVERFALDPLLSRRPETLSGGEAQRVALARALLTAPRLVLMDEPVTALDQARRNEILPFIESLRDEANVPILYVSHSLAEVTRLATQILTLAEGRVTGHGPAGTILPHLAATPDQPGEEPGGLITARVAGMSHDGLCELHFSGGTILSPGRVGPDGAEVRLIIRARDVMLSRDRPVGLSALNILPATVTSVVPVGAASAHIGLDCGGTALAARITMRSVAALELVPGASCHAILKSVALAREALPSP</sequence>
<dbReference type="RefSeq" id="WP_263738025.1">
    <property type="nucleotide sequence ID" value="NZ_JAOWKZ010000001.1"/>
</dbReference>
<dbReference type="InterPro" id="IPR003439">
    <property type="entry name" value="ABC_transporter-like_ATP-bd"/>
</dbReference>
<evidence type="ECO:0000256" key="9">
    <source>
        <dbReference type="PROSITE-ProRule" id="PRU01213"/>
    </source>
</evidence>
<dbReference type="InterPro" id="IPR004606">
    <property type="entry name" value="Mop_domain"/>
</dbReference>
<proteinExistence type="predicted"/>
<dbReference type="PANTHER" id="PTHR43514:SF10">
    <property type="entry name" value="MOLYBDENUM IMPORT ATP-BINDING PROTEIN MODC 2"/>
    <property type="match status" value="1"/>
</dbReference>
<feature type="domain" description="Mop" evidence="11">
    <location>
        <begin position="288"/>
        <end position="354"/>
    </location>
</feature>
<evidence type="ECO:0000256" key="1">
    <source>
        <dbReference type="ARBA" id="ARBA00022448"/>
    </source>
</evidence>
<dbReference type="Proteomes" id="UP001652564">
    <property type="component" value="Unassembled WGS sequence"/>
</dbReference>
<evidence type="ECO:0000313" key="12">
    <source>
        <dbReference type="EMBL" id="MCV2870821.1"/>
    </source>
</evidence>
<dbReference type="PROSITE" id="PS51866">
    <property type="entry name" value="MOP"/>
    <property type="match status" value="1"/>
</dbReference>
<gene>
    <name evidence="12" type="primary">modC</name>
    <name evidence="12" type="ORF">OEZ71_00765</name>
</gene>
<dbReference type="InterPro" id="IPR017871">
    <property type="entry name" value="ABC_transporter-like_CS"/>
</dbReference>
<evidence type="ECO:0000256" key="3">
    <source>
        <dbReference type="ARBA" id="ARBA00022505"/>
    </source>
</evidence>
<evidence type="ECO:0000259" key="11">
    <source>
        <dbReference type="PROSITE" id="PS51866"/>
    </source>
</evidence>
<dbReference type="InterPro" id="IPR003593">
    <property type="entry name" value="AAA+_ATPase"/>
</dbReference>
<comment type="caution">
    <text evidence="12">The sequence shown here is derived from an EMBL/GenBank/DDBJ whole genome shotgun (WGS) entry which is preliminary data.</text>
</comment>
<keyword evidence="5" id="KW-0547">Nucleotide-binding</keyword>
<reference evidence="12 13" key="1">
    <citation type="submission" date="2022-10" db="EMBL/GenBank/DDBJ databases">
        <title>Defluviimonas sp. nov., isolated from ocean surface sediments.</title>
        <authorList>
            <person name="He W."/>
            <person name="Wang L."/>
            <person name="Zhang D.-F."/>
        </authorList>
    </citation>
    <scope>NUCLEOTIDE SEQUENCE [LARGE SCALE GENOMIC DNA]</scope>
    <source>
        <strain evidence="12 13">WL0050</strain>
    </source>
</reference>
<evidence type="ECO:0000256" key="5">
    <source>
        <dbReference type="ARBA" id="ARBA00022741"/>
    </source>
</evidence>
<organism evidence="12 13">
    <name type="scientific">Albidovulum litorale</name>
    <dbReference type="NCBI Taxonomy" id="2984134"/>
    <lineage>
        <taxon>Bacteria</taxon>
        <taxon>Pseudomonadati</taxon>
        <taxon>Pseudomonadota</taxon>
        <taxon>Alphaproteobacteria</taxon>
        <taxon>Rhodobacterales</taxon>
        <taxon>Paracoccaceae</taxon>
        <taxon>Albidovulum</taxon>
    </lineage>
</organism>
<accession>A0ABT2ZI75</accession>
<dbReference type="InterPro" id="IPR005116">
    <property type="entry name" value="Transp-assoc_OB_typ1"/>
</dbReference>
<dbReference type="PROSITE" id="PS00211">
    <property type="entry name" value="ABC_TRANSPORTER_1"/>
    <property type="match status" value="1"/>
</dbReference>
<evidence type="ECO:0000256" key="8">
    <source>
        <dbReference type="ARBA" id="ARBA00023136"/>
    </source>
</evidence>
<keyword evidence="7" id="KW-1278">Translocase</keyword>
<keyword evidence="2" id="KW-1003">Cell membrane</keyword>
<protein>
    <submittedName>
        <fullName evidence="12">Molybdenum ABC transporter ATP-binding protein</fullName>
    </submittedName>
</protein>
<feature type="domain" description="ABC transporter" evidence="10">
    <location>
        <begin position="1"/>
        <end position="229"/>
    </location>
</feature>
<keyword evidence="4" id="KW-0997">Cell inner membrane</keyword>
<evidence type="ECO:0000313" key="13">
    <source>
        <dbReference type="Proteomes" id="UP001652564"/>
    </source>
</evidence>
<dbReference type="InterPro" id="IPR027417">
    <property type="entry name" value="P-loop_NTPase"/>
</dbReference>
<dbReference type="PANTHER" id="PTHR43514">
    <property type="entry name" value="ABC TRANSPORTER I FAMILY MEMBER 10"/>
    <property type="match status" value="1"/>
</dbReference>
<dbReference type="NCBIfam" id="TIGR02142">
    <property type="entry name" value="modC_ABC"/>
    <property type="match status" value="1"/>
</dbReference>
<dbReference type="Pfam" id="PF00005">
    <property type="entry name" value="ABC_tran"/>
    <property type="match status" value="1"/>
</dbReference>
<dbReference type="Pfam" id="PF03459">
    <property type="entry name" value="TOBE"/>
    <property type="match status" value="1"/>
</dbReference>
<dbReference type="SUPFAM" id="SSF52540">
    <property type="entry name" value="P-loop containing nucleoside triphosphate hydrolases"/>
    <property type="match status" value="1"/>
</dbReference>
<dbReference type="SMART" id="SM00382">
    <property type="entry name" value="AAA"/>
    <property type="match status" value="1"/>
</dbReference>
<dbReference type="InterPro" id="IPR008995">
    <property type="entry name" value="Mo/tungstate-bd_C_term_dom"/>
</dbReference>
<dbReference type="Gene3D" id="3.40.50.300">
    <property type="entry name" value="P-loop containing nucleotide triphosphate hydrolases"/>
    <property type="match status" value="1"/>
</dbReference>
<keyword evidence="1" id="KW-0813">Transport</keyword>
<keyword evidence="8" id="KW-0472">Membrane</keyword>
<dbReference type="SUPFAM" id="SSF50331">
    <property type="entry name" value="MOP-like"/>
    <property type="match status" value="1"/>
</dbReference>
<dbReference type="InterPro" id="IPR011868">
    <property type="entry name" value="ModC_ABC_ATP-bd"/>
</dbReference>
<evidence type="ECO:0000256" key="2">
    <source>
        <dbReference type="ARBA" id="ARBA00022475"/>
    </source>
</evidence>
<keyword evidence="13" id="KW-1185">Reference proteome</keyword>
<dbReference type="Gene3D" id="2.40.50.100">
    <property type="match status" value="1"/>
</dbReference>
<dbReference type="InterPro" id="IPR050334">
    <property type="entry name" value="Molybdenum_import_ModC"/>
</dbReference>
<keyword evidence="3 9" id="KW-0500">Molybdenum</keyword>